<accession>A0A067MX87</accession>
<dbReference type="EMBL" id="KL198018">
    <property type="protein sequence ID" value="KDQ20323.1"/>
    <property type="molecule type" value="Genomic_DNA"/>
</dbReference>
<dbReference type="InParanoid" id="A0A067MX87"/>
<sequence length="550" mass="58472">MAKRKQAASASKTQRAPKRQKQKTPAINNLNIGAPNEALDSALPQDTPSSSGLSVRVLPLRSVPTLGSLCIRVFSANLARLYEEEGSRERTRGWLKALPDILASKLLAGLRRECPTILSHAFIVANFMRGDSICLTAEMTGVGKHTVAAISSVGPGLRALELSGLAKIPDLSVANVVSELPELESVVLRGCAKVSTKTATALASHCPRLTVVNLNHTTPSLGSLINLIGALEDLQVLKIAEIPNLGDAAFEKQLTQAFATAAERDVQPLLKLRTLKIRSTSLGDASLSKILAACPGLTSLDVSFTKVRRSQSFHLATNPPPLEKLTLTSTPMPTAEIEKILQCPGMRNLKTLNLAAIGGQQTPILTDAGLSALSEHMQKMDALENVSLAGNIKLGLAAPGRGSLLLFVTLVGHKCKTLNLGGIPRLTSVDLRGLYYAHAELSQAPSPLTLLALSGTSVDDVAASFIGACTSLDALELANTKFTNDGVFKIIDSCPLLTKIDVTSCRGIDVRDRRRIFEVRESLAADRLASESSSSSSAPPRSRRTRRSSL</sequence>
<feature type="compositionally biased region" description="Basic residues" evidence="1">
    <location>
        <begin position="541"/>
        <end position="550"/>
    </location>
</feature>
<dbReference type="STRING" id="930990.A0A067MX87"/>
<dbReference type="Proteomes" id="UP000027195">
    <property type="component" value="Unassembled WGS sequence"/>
</dbReference>
<dbReference type="OrthoDB" id="550575at2759"/>
<dbReference type="AlphaFoldDB" id="A0A067MX87"/>
<evidence type="ECO:0000313" key="3">
    <source>
        <dbReference type="Proteomes" id="UP000027195"/>
    </source>
</evidence>
<evidence type="ECO:0000313" key="2">
    <source>
        <dbReference type="EMBL" id="KDQ20323.1"/>
    </source>
</evidence>
<dbReference type="HOGENOM" id="CLU_028914_0_0_1"/>
<feature type="compositionally biased region" description="Low complexity" evidence="1">
    <location>
        <begin position="525"/>
        <end position="540"/>
    </location>
</feature>
<dbReference type="Gene3D" id="3.80.10.10">
    <property type="entry name" value="Ribonuclease Inhibitor"/>
    <property type="match status" value="1"/>
</dbReference>
<dbReference type="SUPFAM" id="SSF52047">
    <property type="entry name" value="RNI-like"/>
    <property type="match status" value="1"/>
</dbReference>
<protein>
    <recommendedName>
        <fullName evidence="4">RNI-like protein</fullName>
    </recommendedName>
</protein>
<organism evidence="2 3">
    <name type="scientific">Botryobasidium botryosum (strain FD-172 SS1)</name>
    <dbReference type="NCBI Taxonomy" id="930990"/>
    <lineage>
        <taxon>Eukaryota</taxon>
        <taxon>Fungi</taxon>
        <taxon>Dikarya</taxon>
        <taxon>Basidiomycota</taxon>
        <taxon>Agaricomycotina</taxon>
        <taxon>Agaricomycetes</taxon>
        <taxon>Cantharellales</taxon>
        <taxon>Botryobasidiaceae</taxon>
        <taxon>Botryobasidium</taxon>
    </lineage>
</organism>
<proteinExistence type="predicted"/>
<feature type="region of interest" description="Disordered" evidence="1">
    <location>
        <begin position="1"/>
        <end position="31"/>
    </location>
</feature>
<dbReference type="InterPro" id="IPR032675">
    <property type="entry name" value="LRR_dom_sf"/>
</dbReference>
<dbReference type="GO" id="GO:0031146">
    <property type="term" value="P:SCF-dependent proteasomal ubiquitin-dependent protein catabolic process"/>
    <property type="evidence" value="ECO:0007669"/>
    <property type="project" value="TreeGrafter"/>
</dbReference>
<name>A0A067MX87_BOTB1</name>
<dbReference type="GO" id="GO:0019005">
    <property type="term" value="C:SCF ubiquitin ligase complex"/>
    <property type="evidence" value="ECO:0007669"/>
    <property type="project" value="TreeGrafter"/>
</dbReference>
<evidence type="ECO:0008006" key="4">
    <source>
        <dbReference type="Google" id="ProtNLM"/>
    </source>
</evidence>
<gene>
    <name evidence="2" type="ORF">BOTBODRAFT_27744</name>
</gene>
<feature type="region of interest" description="Disordered" evidence="1">
    <location>
        <begin position="525"/>
        <end position="550"/>
    </location>
</feature>
<reference evidence="3" key="1">
    <citation type="journal article" date="2014" name="Proc. Natl. Acad. Sci. U.S.A.">
        <title>Extensive sampling of basidiomycete genomes demonstrates inadequacy of the white-rot/brown-rot paradigm for wood decay fungi.</title>
        <authorList>
            <person name="Riley R."/>
            <person name="Salamov A.A."/>
            <person name="Brown D.W."/>
            <person name="Nagy L.G."/>
            <person name="Floudas D."/>
            <person name="Held B.W."/>
            <person name="Levasseur A."/>
            <person name="Lombard V."/>
            <person name="Morin E."/>
            <person name="Otillar R."/>
            <person name="Lindquist E.A."/>
            <person name="Sun H."/>
            <person name="LaButti K.M."/>
            <person name="Schmutz J."/>
            <person name="Jabbour D."/>
            <person name="Luo H."/>
            <person name="Baker S.E."/>
            <person name="Pisabarro A.G."/>
            <person name="Walton J.D."/>
            <person name="Blanchette R.A."/>
            <person name="Henrissat B."/>
            <person name="Martin F."/>
            <person name="Cullen D."/>
            <person name="Hibbett D.S."/>
            <person name="Grigoriev I.V."/>
        </authorList>
    </citation>
    <scope>NUCLEOTIDE SEQUENCE [LARGE SCALE GENOMIC DNA]</scope>
    <source>
        <strain evidence="3">FD-172 SS1</strain>
    </source>
</reference>
<keyword evidence="3" id="KW-1185">Reference proteome</keyword>
<evidence type="ECO:0000256" key="1">
    <source>
        <dbReference type="SAM" id="MobiDB-lite"/>
    </source>
</evidence>
<dbReference type="PANTHER" id="PTHR13318">
    <property type="entry name" value="PARTNER OF PAIRED, ISOFORM B-RELATED"/>
    <property type="match status" value="1"/>
</dbReference>